<evidence type="ECO:0000256" key="5">
    <source>
        <dbReference type="ARBA" id="ARBA00023136"/>
    </source>
</evidence>
<evidence type="ECO:0000256" key="4">
    <source>
        <dbReference type="ARBA" id="ARBA00022989"/>
    </source>
</evidence>
<organism evidence="8 9">
    <name type="scientific">Handroanthus impetiginosus</name>
    <dbReference type="NCBI Taxonomy" id="429701"/>
    <lineage>
        <taxon>Eukaryota</taxon>
        <taxon>Viridiplantae</taxon>
        <taxon>Streptophyta</taxon>
        <taxon>Embryophyta</taxon>
        <taxon>Tracheophyta</taxon>
        <taxon>Spermatophyta</taxon>
        <taxon>Magnoliopsida</taxon>
        <taxon>eudicotyledons</taxon>
        <taxon>Gunneridae</taxon>
        <taxon>Pentapetalae</taxon>
        <taxon>asterids</taxon>
        <taxon>lamiids</taxon>
        <taxon>Lamiales</taxon>
        <taxon>Bignoniaceae</taxon>
        <taxon>Crescentiina</taxon>
        <taxon>Tabebuia alliance</taxon>
        <taxon>Handroanthus</taxon>
    </lineage>
</organism>
<gene>
    <name evidence="8" type="ORF">CDL12_06692</name>
</gene>
<proteinExistence type="inferred from homology"/>
<comment type="caution">
    <text evidence="8">The sequence shown here is derived from an EMBL/GenBank/DDBJ whole genome shotgun (WGS) entry which is preliminary data.</text>
</comment>
<evidence type="ECO:0000259" key="7">
    <source>
        <dbReference type="Pfam" id="PF02544"/>
    </source>
</evidence>
<sequence length="238" mass="26952">MIAEMLQSFVCQESPSIYTKCFYVINLLALMYLGISEFTGDHLHKVGMLIIYTPAVLAGLSSFVLFPNAKIRFLMLKSALTLHFLKRDLEVLFLHKFSCFIVLDSVIIISSAYLASIVSMIYFQHQTEGLSEPLTDLKYVGILVFLGGMCGNFYHHLLLSRLRKKGDEGYKIPRGGLFNLVICPQYLFEIVTFVGISFISQTTLPYLFTLGSAFYLLGMSHATRNSYLSKFEDFPKNV</sequence>
<dbReference type="OrthoDB" id="5788137at2759"/>
<name>A0A2G9HSW6_9LAMI</name>
<dbReference type="PANTHER" id="PTHR10556:SF54">
    <property type="entry name" value="VERY-LONG-CHAIN ENOYL-COA REDUCTASE-LIKE"/>
    <property type="match status" value="1"/>
</dbReference>
<dbReference type="GO" id="GO:0047751">
    <property type="term" value="F:3-oxo-5-alpha-steroid 4-dehydrogenase (NADP+) activity"/>
    <property type="evidence" value="ECO:0007669"/>
    <property type="project" value="UniProtKB-EC"/>
</dbReference>
<feature type="transmembrane region" description="Helical" evidence="6">
    <location>
        <begin position="97"/>
        <end position="125"/>
    </location>
</feature>
<evidence type="ECO:0000256" key="6">
    <source>
        <dbReference type="SAM" id="Phobius"/>
    </source>
</evidence>
<dbReference type="GO" id="GO:0016020">
    <property type="term" value="C:membrane"/>
    <property type="evidence" value="ECO:0007669"/>
    <property type="project" value="UniProtKB-SubCell"/>
</dbReference>
<feature type="transmembrane region" description="Helical" evidence="6">
    <location>
        <begin position="137"/>
        <end position="155"/>
    </location>
</feature>
<dbReference type="AlphaFoldDB" id="A0A2G9HSW6"/>
<dbReference type="EMBL" id="NKXS01001082">
    <property type="protein sequence ID" value="PIN20619.1"/>
    <property type="molecule type" value="Genomic_DNA"/>
</dbReference>
<evidence type="ECO:0000256" key="3">
    <source>
        <dbReference type="ARBA" id="ARBA00022692"/>
    </source>
</evidence>
<dbReference type="InterPro" id="IPR039357">
    <property type="entry name" value="SRD5A/TECR"/>
</dbReference>
<comment type="similarity">
    <text evidence="2">Belongs to the steroid 5-alpha reductase family.</text>
</comment>
<protein>
    <submittedName>
        <fullName evidence="8">Steroid reductase</fullName>
        <ecNumber evidence="8">1.3.1.22</ecNumber>
    </submittedName>
</protein>
<dbReference type="InterPro" id="IPR001104">
    <property type="entry name" value="3-oxo-5_a-steroid_4-DH_C"/>
</dbReference>
<evidence type="ECO:0000313" key="9">
    <source>
        <dbReference type="Proteomes" id="UP000231279"/>
    </source>
</evidence>
<reference evidence="9" key="1">
    <citation type="journal article" date="2018" name="Gigascience">
        <title>Genome assembly of the Pink Ipe (Handroanthus impetiginosus, Bignoniaceae), a highly valued, ecologically keystone Neotropical timber forest tree.</title>
        <authorList>
            <person name="Silva-Junior O.B."/>
            <person name="Grattapaglia D."/>
            <person name="Novaes E."/>
            <person name="Collevatti R.G."/>
        </authorList>
    </citation>
    <scope>NUCLEOTIDE SEQUENCE [LARGE SCALE GENOMIC DNA]</scope>
    <source>
        <strain evidence="9">cv. UFG-1</strain>
    </source>
</reference>
<keyword evidence="3 6" id="KW-0812">Transmembrane</keyword>
<feature type="transmembrane region" description="Helical" evidence="6">
    <location>
        <begin position="176"/>
        <end position="198"/>
    </location>
</feature>
<keyword evidence="5 6" id="KW-0472">Membrane</keyword>
<dbReference type="FunFam" id="1.20.120.1630:FF:000017">
    <property type="entry name" value="3-oxo-5-alpha-steroid 4-dehydrogenase family protein"/>
    <property type="match status" value="1"/>
</dbReference>
<dbReference type="Pfam" id="PF02544">
    <property type="entry name" value="Steroid_dh"/>
    <property type="match status" value="1"/>
</dbReference>
<dbReference type="PANTHER" id="PTHR10556">
    <property type="entry name" value="3-OXO-5-ALPHA-STEROID 4-DEHYDROGENASE"/>
    <property type="match status" value="1"/>
</dbReference>
<evidence type="ECO:0000256" key="1">
    <source>
        <dbReference type="ARBA" id="ARBA00004141"/>
    </source>
</evidence>
<keyword evidence="9" id="KW-1185">Reference proteome</keyword>
<feature type="domain" description="3-oxo-5-alpha-steroid 4-dehydrogenase C-terminal" evidence="7">
    <location>
        <begin position="117"/>
        <end position="237"/>
    </location>
</feature>
<dbReference type="Proteomes" id="UP000231279">
    <property type="component" value="Unassembled WGS sequence"/>
</dbReference>
<evidence type="ECO:0000313" key="8">
    <source>
        <dbReference type="EMBL" id="PIN20619.1"/>
    </source>
</evidence>
<keyword evidence="4 6" id="KW-1133">Transmembrane helix</keyword>
<feature type="transmembrane region" description="Helical" evidence="6">
    <location>
        <begin position="46"/>
        <end position="66"/>
    </location>
</feature>
<feature type="transmembrane region" description="Helical" evidence="6">
    <location>
        <begin position="204"/>
        <end position="222"/>
    </location>
</feature>
<feature type="transmembrane region" description="Helical" evidence="6">
    <location>
        <begin position="21"/>
        <end position="40"/>
    </location>
</feature>
<accession>A0A2G9HSW6</accession>
<evidence type="ECO:0000256" key="2">
    <source>
        <dbReference type="ARBA" id="ARBA00007742"/>
    </source>
</evidence>
<dbReference type="STRING" id="429701.A0A2G9HSW6"/>
<dbReference type="PROSITE" id="PS50244">
    <property type="entry name" value="S5A_REDUCTASE"/>
    <property type="match status" value="1"/>
</dbReference>
<dbReference type="EC" id="1.3.1.22" evidence="8"/>
<keyword evidence="8" id="KW-0560">Oxidoreductase</keyword>
<comment type="subcellular location">
    <subcellularLocation>
        <location evidence="1">Membrane</location>
        <topology evidence="1">Multi-pass membrane protein</topology>
    </subcellularLocation>
</comment>
<dbReference type="GO" id="GO:0006629">
    <property type="term" value="P:lipid metabolic process"/>
    <property type="evidence" value="ECO:0007669"/>
    <property type="project" value="InterPro"/>
</dbReference>